<evidence type="ECO:0000256" key="5">
    <source>
        <dbReference type="ARBA" id="ARBA00023136"/>
    </source>
</evidence>
<dbReference type="RefSeq" id="WP_379077249.1">
    <property type="nucleotide sequence ID" value="NZ_JBHULL010000007.1"/>
</dbReference>
<proteinExistence type="inferred from homology"/>
<dbReference type="Pfam" id="PF07660">
    <property type="entry name" value="STN"/>
    <property type="match status" value="1"/>
</dbReference>
<evidence type="ECO:0000256" key="2">
    <source>
        <dbReference type="ARBA" id="ARBA00022448"/>
    </source>
</evidence>
<dbReference type="Gene3D" id="2.60.40.1120">
    <property type="entry name" value="Carboxypeptidase-like, regulatory domain"/>
    <property type="match status" value="1"/>
</dbReference>
<name>A0ABW5MID3_9SPHI</name>
<dbReference type="Gene3D" id="2.40.170.20">
    <property type="entry name" value="TonB-dependent receptor, beta-barrel domain"/>
    <property type="match status" value="1"/>
</dbReference>
<keyword evidence="5 7" id="KW-0472">Membrane</keyword>
<dbReference type="SMART" id="SM00965">
    <property type="entry name" value="STN"/>
    <property type="match status" value="1"/>
</dbReference>
<dbReference type="InterPro" id="IPR023997">
    <property type="entry name" value="TonB-dep_OMP_SusC/RagA_CS"/>
</dbReference>
<dbReference type="NCBIfam" id="TIGR04056">
    <property type="entry name" value="OMP_RagA_SusC"/>
    <property type="match status" value="1"/>
</dbReference>
<evidence type="ECO:0000313" key="9">
    <source>
        <dbReference type="EMBL" id="MFD2582393.1"/>
    </source>
</evidence>
<gene>
    <name evidence="9" type="ORF">ACFSR6_07830</name>
</gene>
<keyword evidence="6 7" id="KW-0998">Cell outer membrane</keyword>
<dbReference type="InterPro" id="IPR039426">
    <property type="entry name" value="TonB-dep_rcpt-like"/>
</dbReference>
<dbReference type="InterPro" id="IPR008969">
    <property type="entry name" value="CarboxyPept-like_regulatory"/>
</dbReference>
<dbReference type="InterPro" id="IPR036942">
    <property type="entry name" value="Beta-barrel_TonB_sf"/>
</dbReference>
<evidence type="ECO:0000256" key="7">
    <source>
        <dbReference type="PROSITE-ProRule" id="PRU01360"/>
    </source>
</evidence>
<dbReference type="Pfam" id="PF13715">
    <property type="entry name" value="CarbopepD_reg_2"/>
    <property type="match status" value="1"/>
</dbReference>
<dbReference type="InterPro" id="IPR023996">
    <property type="entry name" value="TonB-dep_OMP_SusC/RagA"/>
</dbReference>
<keyword evidence="10" id="KW-1185">Reference proteome</keyword>
<organism evidence="9 10">
    <name type="scientific">Pedobacter vanadiisoli</name>
    <dbReference type="NCBI Taxonomy" id="1761975"/>
    <lineage>
        <taxon>Bacteria</taxon>
        <taxon>Pseudomonadati</taxon>
        <taxon>Bacteroidota</taxon>
        <taxon>Sphingobacteriia</taxon>
        <taxon>Sphingobacteriales</taxon>
        <taxon>Sphingobacteriaceae</taxon>
        <taxon>Pedobacter</taxon>
    </lineage>
</organism>
<dbReference type="SUPFAM" id="SSF49464">
    <property type="entry name" value="Carboxypeptidase regulatory domain-like"/>
    <property type="match status" value="1"/>
</dbReference>
<sequence>MKKSIFLESRRCVYFSDYTVGRITRSFIVFLAIFVLQVGVSFAQTVTIVKTNAKIVDIFKEIRKQTGFDFVYTSSQISNAHPVTINVKGVSLENALTACFKDQPLSYSIQNKTIVIKPKEAIQTPRSSTSPVTKIREISGQVSGPDGRPMPGVTVLSKELNVRTVTDRDGRYQIKVSDEKEATLIFSYIGMQSRQIAVTSLQNLNVTLTEIVKEMEEMVVTGYQVLKKSDVVGSVASIDAKDLNFNGINTLEQALQGKLAGVVVTSTSGMVGTKQNVRVRGTSTLIGTQEPIWVVDGIIQEDPLPFKAQELNTAGGINTDNFDYLRNFVGNSIRWLNPNDIQDITILKDASATAIYGVRAANGVIVITTKKGQVGPPAIVYSTNLSMTESVDYDKLNLMNSKERVAVSREIYERGLTSPFVNNSIGYAGALNEYLYLKTISADEFNARVAKMETVNTDWFKLLFRKPFSMSHNLGISGGNSTTRYYSSFGYSENNGTAIGNDMQSITGNLSISTQLWKNLSFNVRLSASKNTTNGFYQISPYDYATKVNRAIPAYTDNGDYNFYKNSSGYLFNFLNERNETGNVNNVLTANGVLDVNYQILKNLRFQTLFSYNSSSTNGSAYATEKTEYVSRALRYAEYGIKASDPAYINSRLPVGGEYNEVVSANRTWGWRNSLSYNETFAKKHTIALMLGWESNSSQYDGYQSTDYGYLRDRGKSFATLPLTVTSQKTVNSLLTQSVLVVIDRRVNTMGLYLTSSYTYDNRYIVNVSVRNDRSNRFGQFTNEKFNPVWAGGVRWNIANEKWFETNNWLNGLSIRSSFGYQRNIAANVSPDLIIKIPTGAPANNTESFTGETLLTVRSLPYGDLRWENTLSLNFGVDWSLFKNKISGSFEYYTKKGRELITSLDVPTEYGVNSMLVNGGSMNNSGYEVTANFVPVRTRNFTWSVNLNTSKNTNKVTKVGPQLVSWQTAASGQLNAVGAPVSGFYAFKYTGINPANGEPTFDLSTTPGSDPNNPTSFMQYMGKLDPDFTSGLGMNFRYKMLTLSSSFYLQVGGKRFLSPLYNYASTNSGLPTEYENLSRQILDRWTPSNPNGTVPALPNGTLAFVALPNKDQRATNNLYTFYNYSTDRVVSATSLRCNNINLSYSLPESIVKKLKCKNIALGGGVSNPFAINSSDFRGLDPEVATGGQPRTRTYTFNLNLSF</sequence>
<evidence type="ECO:0000259" key="8">
    <source>
        <dbReference type="SMART" id="SM00965"/>
    </source>
</evidence>
<protein>
    <submittedName>
        <fullName evidence="9">SusC/RagA family TonB-linked outer membrane protein</fullName>
    </submittedName>
</protein>
<dbReference type="InterPro" id="IPR037066">
    <property type="entry name" value="Plug_dom_sf"/>
</dbReference>
<dbReference type="InterPro" id="IPR011662">
    <property type="entry name" value="Secretin/TonB_short_N"/>
</dbReference>
<reference evidence="10" key="1">
    <citation type="journal article" date="2019" name="Int. J. Syst. Evol. Microbiol.">
        <title>The Global Catalogue of Microorganisms (GCM) 10K type strain sequencing project: providing services to taxonomists for standard genome sequencing and annotation.</title>
        <authorList>
            <consortium name="The Broad Institute Genomics Platform"/>
            <consortium name="The Broad Institute Genome Sequencing Center for Infectious Disease"/>
            <person name="Wu L."/>
            <person name="Ma J."/>
        </authorList>
    </citation>
    <scope>NUCLEOTIDE SEQUENCE [LARGE SCALE GENOMIC DNA]</scope>
    <source>
        <strain evidence="10">KCTC 42866</strain>
    </source>
</reference>
<feature type="domain" description="Secretin/TonB short N-terminal" evidence="8">
    <location>
        <begin position="68"/>
        <end position="119"/>
    </location>
</feature>
<accession>A0ABW5MID3</accession>
<evidence type="ECO:0000256" key="6">
    <source>
        <dbReference type="ARBA" id="ARBA00023237"/>
    </source>
</evidence>
<keyword evidence="2 7" id="KW-0813">Transport</keyword>
<comment type="caution">
    <text evidence="9">The sequence shown here is derived from an EMBL/GenBank/DDBJ whole genome shotgun (WGS) entry which is preliminary data.</text>
</comment>
<dbReference type="PROSITE" id="PS52016">
    <property type="entry name" value="TONB_DEPENDENT_REC_3"/>
    <property type="match status" value="1"/>
</dbReference>
<dbReference type="Proteomes" id="UP001597461">
    <property type="component" value="Unassembled WGS sequence"/>
</dbReference>
<evidence type="ECO:0000313" key="10">
    <source>
        <dbReference type="Proteomes" id="UP001597461"/>
    </source>
</evidence>
<dbReference type="Pfam" id="PF07715">
    <property type="entry name" value="Plug"/>
    <property type="match status" value="1"/>
</dbReference>
<dbReference type="SUPFAM" id="SSF56935">
    <property type="entry name" value="Porins"/>
    <property type="match status" value="1"/>
</dbReference>
<evidence type="ECO:0000256" key="1">
    <source>
        <dbReference type="ARBA" id="ARBA00004571"/>
    </source>
</evidence>
<evidence type="ECO:0000256" key="3">
    <source>
        <dbReference type="ARBA" id="ARBA00022452"/>
    </source>
</evidence>
<keyword evidence="3 7" id="KW-1134">Transmembrane beta strand</keyword>
<comment type="subcellular location">
    <subcellularLocation>
        <location evidence="1 7">Cell outer membrane</location>
        <topology evidence="1 7">Multi-pass membrane protein</topology>
    </subcellularLocation>
</comment>
<dbReference type="EMBL" id="JBHULL010000007">
    <property type="protein sequence ID" value="MFD2582393.1"/>
    <property type="molecule type" value="Genomic_DNA"/>
</dbReference>
<keyword evidence="4 7" id="KW-0812">Transmembrane</keyword>
<dbReference type="NCBIfam" id="TIGR04057">
    <property type="entry name" value="SusC_RagA_signa"/>
    <property type="match status" value="1"/>
</dbReference>
<comment type="similarity">
    <text evidence="7">Belongs to the TonB-dependent receptor family.</text>
</comment>
<evidence type="ECO:0000256" key="4">
    <source>
        <dbReference type="ARBA" id="ARBA00022692"/>
    </source>
</evidence>
<dbReference type="InterPro" id="IPR012910">
    <property type="entry name" value="Plug_dom"/>
</dbReference>
<dbReference type="Gene3D" id="2.170.130.10">
    <property type="entry name" value="TonB-dependent receptor, plug domain"/>
    <property type="match status" value="1"/>
</dbReference>